<keyword evidence="1" id="KW-0732">Signal</keyword>
<feature type="chain" id="PRO_5042085646" evidence="1">
    <location>
        <begin position="27"/>
        <end position="173"/>
    </location>
</feature>
<feature type="non-terminal residue" evidence="2">
    <location>
        <position position="173"/>
    </location>
</feature>
<dbReference type="Proteomes" id="UP001224775">
    <property type="component" value="Unassembled WGS sequence"/>
</dbReference>
<sequence>MALSVRAAASLIIAVVVVTQQQRCHAFQTVPSTYHQQSRLLSAATGDQDTALSSNKQLDKSIAQQFTIQVCTSTSCCKKLHNLGLDQYHLLGELYEKAKIDNIETDLIIEDGGCRGGKNCKLGPCVAVLHEDFDGSVALEGMGQSEFNERVFHGVSMQDDVDRVWGCVANAID</sequence>
<keyword evidence="3" id="KW-1185">Reference proteome</keyword>
<gene>
    <name evidence="2" type="ORF">QTG54_004396</name>
</gene>
<organism evidence="2 3">
    <name type="scientific">Skeletonema marinoi</name>
    <dbReference type="NCBI Taxonomy" id="267567"/>
    <lineage>
        <taxon>Eukaryota</taxon>
        <taxon>Sar</taxon>
        <taxon>Stramenopiles</taxon>
        <taxon>Ochrophyta</taxon>
        <taxon>Bacillariophyta</taxon>
        <taxon>Coscinodiscophyceae</taxon>
        <taxon>Thalassiosirophycidae</taxon>
        <taxon>Thalassiosirales</taxon>
        <taxon>Skeletonemataceae</taxon>
        <taxon>Skeletonema</taxon>
        <taxon>Skeletonema marinoi-dohrnii complex</taxon>
    </lineage>
</organism>
<proteinExistence type="predicted"/>
<accession>A0AAD8YGN2</accession>
<evidence type="ECO:0000313" key="2">
    <source>
        <dbReference type="EMBL" id="KAK1745105.1"/>
    </source>
</evidence>
<dbReference type="CDD" id="cd02980">
    <property type="entry name" value="TRX_Fd_family"/>
    <property type="match status" value="1"/>
</dbReference>
<evidence type="ECO:0000256" key="1">
    <source>
        <dbReference type="SAM" id="SignalP"/>
    </source>
</evidence>
<reference evidence="2" key="1">
    <citation type="submission" date="2023-06" db="EMBL/GenBank/DDBJ databases">
        <title>Survivors Of The Sea: Transcriptome response of Skeletonema marinoi to long-term dormancy.</title>
        <authorList>
            <person name="Pinder M.I.M."/>
            <person name="Kourtchenko O."/>
            <person name="Robertson E.K."/>
            <person name="Larsson T."/>
            <person name="Maumus F."/>
            <person name="Osuna-Cruz C.M."/>
            <person name="Vancaester E."/>
            <person name="Stenow R."/>
            <person name="Vandepoele K."/>
            <person name="Ploug H."/>
            <person name="Bruchert V."/>
            <person name="Godhe A."/>
            <person name="Topel M."/>
        </authorList>
    </citation>
    <scope>NUCLEOTIDE SEQUENCE</scope>
    <source>
        <strain evidence="2">R05AC</strain>
    </source>
</reference>
<comment type="caution">
    <text evidence="2">The sequence shown here is derived from an EMBL/GenBank/DDBJ whole genome shotgun (WGS) entry which is preliminary data.</text>
</comment>
<name>A0AAD8YGN2_9STRA</name>
<evidence type="ECO:0000313" key="3">
    <source>
        <dbReference type="Proteomes" id="UP001224775"/>
    </source>
</evidence>
<protein>
    <submittedName>
        <fullName evidence="2">Uncharacterized protein</fullName>
    </submittedName>
</protein>
<feature type="signal peptide" evidence="1">
    <location>
        <begin position="1"/>
        <end position="26"/>
    </location>
</feature>
<dbReference type="AlphaFoldDB" id="A0AAD8YGN2"/>
<dbReference type="EMBL" id="JATAAI010000006">
    <property type="protein sequence ID" value="KAK1745105.1"/>
    <property type="molecule type" value="Genomic_DNA"/>
</dbReference>